<keyword evidence="2" id="KW-0489">Methyltransferase</keyword>
<evidence type="ECO:0000256" key="2">
    <source>
        <dbReference type="ARBA" id="ARBA00022603"/>
    </source>
</evidence>
<dbReference type="GO" id="GO:0009007">
    <property type="term" value="F:site-specific DNA-methyltransferase (adenine-specific) activity"/>
    <property type="evidence" value="ECO:0007669"/>
    <property type="project" value="UniProtKB-EC"/>
</dbReference>
<evidence type="ECO:0000256" key="6">
    <source>
        <dbReference type="ARBA" id="ARBA00023125"/>
    </source>
</evidence>
<dbReference type="EMBL" id="SDDZ01000001">
    <property type="protein sequence ID" value="RXJ52641.1"/>
    <property type="molecule type" value="Genomic_DNA"/>
</dbReference>
<keyword evidence="9" id="KW-0540">Nuclease</keyword>
<dbReference type="SUPFAM" id="SSF53335">
    <property type="entry name" value="S-adenosyl-L-methionine-dependent methyltransferases"/>
    <property type="match status" value="1"/>
</dbReference>
<keyword evidence="5" id="KW-0680">Restriction system</keyword>
<dbReference type="Proteomes" id="UP000289792">
    <property type="component" value="Unassembled WGS sequence"/>
</dbReference>
<evidence type="ECO:0000256" key="5">
    <source>
        <dbReference type="ARBA" id="ARBA00022747"/>
    </source>
</evidence>
<sequence length="506" mass="58643">MLKINYNPDVLSCLANLSNDEVFTPPKLVNEILDSIPRELFENKEITFLDPVSKTGVFLREIAKRLMIGLEKTIPDKQERINHIFKNQLYGIAVTELTSLLSRRSMYCSKYANGKYSICETFDNEEGNLKFDYTQHTWENGKCTYCNASEEVYSRKDDLETYAYQFIHTDKPENIFNMKFDVIIGNPPYQLSDGGHGRSASPIYHKFIEQAKKLNPRYLTMIIPARWYAGGKGLDDFRNGMLNDDRIRKLVDFENSSDVFPGVDIAGGICYFLWERDNKGLCEITNLYDGVKVTSERALNEFDVFIRHSQAVPVIRKVLKIENAKHNLNKVVSPRKPFSLPTNYKPTKKGIKCHFTQKLGLQYANPADVTDRFKIRQKWKLLIPRAPIAGQTDFSKPVGFYYDGNTRIAKPDEICTESWLVACAFSTKEEVVSFKSYLFTKIVRFLLLQTVVSQDIPRDKFVFIPHLEKYDMEFTDEILRERWDITDEEWAFIDSKIKATELINNK</sequence>
<keyword evidence="10" id="KW-1185">Reference proteome</keyword>
<keyword evidence="9" id="KW-0255">Endonuclease</keyword>
<protein>
    <recommendedName>
        <fullName evidence="1">site-specific DNA-methyltransferase (adenine-specific)</fullName>
        <ecNumber evidence="1">2.1.1.72</ecNumber>
    </recommendedName>
</protein>
<dbReference type="AlphaFoldDB" id="A0A4Q0XN05"/>
<keyword evidence="9" id="KW-0378">Hydrolase</keyword>
<feature type="domain" description="Type II methyltransferase M.TaqI-like" evidence="8">
    <location>
        <begin position="87"/>
        <end position="260"/>
    </location>
</feature>
<dbReference type="GO" id="GO:0004519">
    <property type="term" value="F:endonuclease activity"/>
    <property type="evidence" value="ECO:0007669"/>
    <property type="project" value="UniProtKB-KW"/>
</dbReference>
<name>A0A4Q0XN05_9FLAO</name>
<dbReference type="PRINTS" id="PR00507">
    <property type="entry name" value="N12N6MTFRASE"/>
</dbReference>
<dbReference type="InterPro" id="IPR011639">
    <property type="entry name" value="MethylTrfase_TaqI-like_dom"/>
</dbReference>
<evidence type="ECO:0000313" key="9">
    <source>
        <dbReference type="EMBL" id="RXJ52641.1"/>
    </source>
</evidence>
<dbReference type="Pfam" id="PF07669">
    <property type="entry name" value="Eco57I"/>
    <property type="match status" value="1"/>
</dbReference>
<evidence type="ECO:0000256" key="1">
    <source>
        <dbReference type="ARBA" id="ARBA00011900"/>
    </source>
</evidence>
<proteinExistence type="predicted"/>
<dbReference type="InterPro" id="IPR050953">
    <property type="entry name" value="N4_N6_ade-DNA_methylase"/>
</dbReference>
<dbReference type="OrthoDB" id="32195at2"/>
<keyword evidence="3" id="KW-0808">Transferase</keyword>
<keyword evidence="6" id="KW-0238">DNA-binding</keyword>
<keyword evidence="4" id="KW-0949">S-adenosyl-L-methionine</keyword>
<dbReference type="GO" id="GO:0003677">
    <property type="term" value="F:DNA binding"/>
    <property type="evidence" value="ECO:0007669"/>
    <property type="project" value="UniProtKB-KW"/>
</dbReference>
<dbReference type="RefSeq" id="WP_129015775.1">
    <property type="nucleotide sequence ID" value="NZ_SDDZ01000001.1"/>
</dbReference>
<gene>
    <name evidence="9" type="ORF">ESZ48_02815</name>
</gene>
<evidence type="ECO:0000256" key="4">
    <source>
        <dbReference type="ARBA" id="ARBA00022691"/>
    </source>
</evidence>
<evidence type="ECO:0000256" key="3">
    <source>
        <dbReference type="ARBA" id="ARBA00022679"/>
    </source>
</evidence>
<dbReference type="InterPro" id="IPR002052">
    <property type="entry name" value="DNA_methylase_N6_adenine_CS"/>
</dbReference>
<dbReference type="GO" id="GO:0032259">
    <property type="term" value="P:methylation"/>
    <property type="evidence" value="ECO:0007669"/>
    <property type="project" value="UniProtKB-KW"/>
</dbReference>
<accession>A0A4Q0XN05</accession>
<dbReference type="InterPro" id="IPR029063">
    <property type="entry name" value="SAM-dependent_MTases_sf"/>
</dbReference>
<dbReference type="Gene3D" id="3.40.50.150">
    <property type="entry name" value="Vaccinia Virus protein VP39"/>
    <property type="match status" value="1"/>
</dbReference>
<organism evidence="9 10">
    <name type="scientific">Gelidibacter gilvus</name>
    <dbReference type="NCBI Taxonomy" id="59602"/>
    <lineage>
        <taxon>Bacteria</taxon>
        <taxon>Pseudomonadati</taxon>
        <taxon>Bacteroidota</taxon>
        <taxon>Flavobacteriia</taxon>
        <taxon>Flavobacteriales</taxon>
        <taxon>Flavobacteriaceae</taxon>
        <taxon>Gelidibacter</taxon>
    </lineage>
</organism>
<dbReference type="PANTHER" id="PTHR33841">
    <property type="entry name" value="DNA METHYLTRANSFERASE YEEA-RELATED"/>
    <property type="match status" value="1"/>
</dbReference>
<comment type="caution">
    <text evidence="9">The sequence shown here is derived from an EMBL/GenBank/DDBJ whole genome shotgun (WGS) entry which is preliminary data.</text>
</comment>
<evidence type="ECO:0000313" key="10">
    <source>
        <dbReference type="Proteomes" id="UP000289792"/>
    </source>
</evidence>
<dbReference type="PROSITE" id="PS00092">
    <property type="entry name" value="N6_MTASE"/>
    <property type="match status" value="1"/>
</dbReference>
<dbReference type="EC" id="2.1.1.72" evidence="1"/>
<evidence type="ECO:0000259" key="8">
    <source>
        <dbReference type="Pfam" id="PF07669"/>
    </source>
</evidence>
<comment type="catalytic activity">
    <reaction evidence="7">
        <text>a 2'-deoxyadenosine in DNA + S-adenosyl-L-methionine = an N(6)-methyl-2'-deoxyadenosine in DNA + S-adenosyl-L-homocysteine + H(+)</text>
        <dbReference type="Rhea" id="RHEA:15197"/>
        <dbReference type="Rhea" id="RHEA-COMP:12418"/>
        <dbReference type="Rhea" id="RHEA-COMP:12419"/>
        <dbReference type="ChEBI" id="CHEBI:15378"/>
        <dbReference type="ChEBI" id="CHEBI:57856"/>
        <dbReference type="ChEBI" id="CHEBI:59789"/>
        <dbReference type="ChEBI" id="CHEBI:90615"/>
        <dbReference type="ChEBI" id="CHEBI:90616"/>
        <dbReference type="EC" id="2.1.1.72"/>
    </reaction>
</comment>
<evidence type="ECO:0000256" key="7">
    <source>
        <dbReference type="ARBA" id="ARBA00047942"/>
    </source>
</evidence>
<dbReference type="GO" id="GO:0009307">
    <property type="term" value="P:DNA restriction-modification system"/>
    <property type="evidence" value="ECO:0007669"/>
    <property type="project" value="UniProtKB-KW"/>
</dbReference>
<dbReference type="PANTHER" id="PTHR33841:SF6">
    <property type="entry name" value="TYPE II METHYLTRANSFERASE M.HINDII"/>
    <property type="match status" value="1"/>
</dbReference>
<reference evidence="9 10" key="1">
    <citation type="submission" date="2019-01" db="EMBL/GenBank/DDBJ databases">
        <title>Genome sequence of the Antarctic species Gelidibacter gilvus ACAM 158(T).</title>
        <authorList>
            <person name="Bowman J.P."/>
        </authorList>
    </citation>
    <scope>NUCLEOTIDE SEQUENCE [LARGE SCALE GENOMIC DNA]</scope>
    <source>
        <strain evidence="9 10">IC158</strain>
    </source>
</reference>